<evidence type="ECO:0000313" key="2">
    <source>
        <dbReference type="Proteomes" id="UP000276886"/>
    </source>
</evidence>
<evidence type="ECO:0000313" key="1">
    <source>
        <dbReference type="EMBL" id="RMO25160.1"/>
    </source>
</evidence>
<gene>
    <name evidence="1" type="ORF">ALQ44_05303</name>
</gene>
<accession>A0A3M3TWE0</accession>
<dbReference type="AlphaFoldDB" id="A0A3M3TWE0"/>
<dbReference type="EMBL" id="RBPQ01000190">
    <property type="protein sequence ID" value="RMO25160.1"/>
    <property type="molecule type" value="Genomic_DNA"/>
</dbReference>
<protein>
    <submittedName>
        <fullName evidence="1">Putative lipoprotein</fullName>
    </submittedName>
</protein>
<dbReference type="Proteomes" id="UP000276886">
    <property type="component" value="Unassembled WGS sequence"/>
</dbReference>
<sequence length="180" mass="20229">MSLTGWVVLPSNNRAVGLHSICREELCTVHAALQRMCLMRLNCRPKRIENTRNVVMKPSFVEQKPSGRFHLKTHGMLLLALALTGCGTINTTFRPDSVAGEKLTDWKSNCSSIPRVYSGVMLDFCELNAEPKQSSAYQKTNAPEWVLLDMGLSGIVDTLLLPYTIYQQNQYGYINASRFK</sequence>
<organism evidence="1 2">
    <name type="scientific">Pseudomonas syringae pv. pisi</name>
    <dbReference type="NCBI Taxonomy" id="59510"/>
    <lineage>
        <taxon>Bacteria</taxon>
        <taxon>Pseudomonadati</taxon>
        <taxon>Pseudomonadota</taxon>
        <taxon>Gammaproteobacteria</taxon>
        <taxon>Pseudomonadales</taxon>
        <taxon>Pseudomonadaceae</taxon>
        <taxon>Pseudomonas</taxon>
        <taxon>Pseudomonas syringae</taxon>
    </lineage>
</organism>
<reference evidence="1 2" key="1">
    <citation type="submission" date="2018-08" db="EMBL/GenBank/DDBJ databases">
        <title>Recombination of ecologically and evolutionarily significant loci maintains genetic cohesion in the Pseudomonas syringae species complex.</title>
        <authorList>
            <person name="Dillon M."/>
            <person name="Thakur S."/>
            <person name="Almeida R.N.D."/>
            <person name="Weir B.S."/>
            <person name="Guttman D.S."/>
        </authorList>
    </citation>
    <scope>NUCLEOTIDE SEQUENCE [LARGE SCALE GENOMIC DNA]</scope>
    <source>
        <strain evidence="1 2">ICMP 2788</strain>
    </source>
</reference>
<name>A0A3M3TWE0_PSESJ</name>
<dbReference type="Pfam" id="PF07119">
    <property type="entry name" value="DUF1375"/>
    <property type="match status" value="1"/>
</dbReference>
<proteinExistence type="predicted"/>
<comment type="caution">
    <text evidence="1">The sequence shown here is derived from an EMBL/GenBank/DDBJ whole genome shotgun (WGS) entry which is preliminary data.</text>
</comment>
<dbReference type="InterPro" id="IPR010780">
    <property type="entry name" value="DUF1375"/>
</dbReference>
<keyword evidence="1" id="KW-0449">Lipoprotein</keyword>